<name>A0A833DUV2_9CREN</name>
<sequence length="57" mass="6763">MSSRRRRTTPSIASYVGLIRFYEEVEEQIKIHPYLILLLSALTPIVILTIHFLFPYR</sequence>
<evidence type="ECO:0000256" key="2">
    <source>
        <dbReference type="ARBA" id="ARBA00022448"/>
    </source>
</evidence>
<evidence type="ECO:0000313" key="10">
    <source>
        <dbReference type="EMBL" id="HIP57559.1"/>
    </source>
</evidence>
<dbReference type="InterPro" id="IPR016482">
    <property type="entry name" value="SecG/Sec61-beta/Sbh"/>
</dbReference>
<dbReference type="Pfam" id="PF03911">
    <property type="entry name" value="Sec61_beta"/>
    <property type="match status" value="1"/>
</dbReference>
<dbReference type="GO" id="GO:0012505">
    <property type="term" value="C:endomembrane system"/>
    <property type="evidence" value="ECO:0007669"/>
    <property type="project" value="UniProtKB-SubCell"/>
</dbReference>
<evidence type="ECO:0000256" key="5">
    <source>
        <dbReference type="ARBA" id="ARBA00022989"/>
    </source>
</evidence>
<evidence type="ECO:0000256" key="1">
    <source>
        <dbReference type="ARBA" id="ARBA00006103"/>
    </source>
</evidence>
<keyword evidence="6" id="KW-0811">Translocation</keyword>
<reference evidence="10" key="1">
    <citation type="journal article" date="2020" name="ISME J.">
        <title>Gammaproteobacteria mediating utilization of methyl-, sulfur- and petroleum organic compounds in deep ocean hydrothermal plumes.</title>
        <authorList>
            <person name="Zhou Z."/>
            <person name="Liu Y."/>
            <person name="Pan J."/>
            <person name="Cron B.R."/>
            <person name="Toner B.M."/>
            <person name="Anantharaman K."/>
            <person name="Breier J.A."/>
            <person name="Dick G.J."/>
            <person name="Li M."/>
        </authorList>
    </citation>
    <scope>NUCLEOTIDE SEQUENCE</scope>
    <source>
        <strain evidence="10">SZUA-1435</strain>
    </source>
</reference>
<organism evidence="10 11">
    <name type="scientific">Ignisphaera aggregans</name>
    <dbReference type="NCBI Taxonomy" id="334771"/>
    <lineage>
        <taxon>Archaea</taxon>
        <taxon>Thermoproteota</taxon>
        <taxon>Thermoprotei</taxon>
        <taxon>Desulfurococcales</taxon>
        <taxon>Desulfurococcaceae</taxon>
        <taxon>Ignisphaera</taxon>
    </lineage>
</organism>
<keyword evidence="7 9" id="KW-0472">Membrane</keyword>
<dbReference type="AlphaFoldDB" id="A0A833DUV2"/>
<keyword evidence="4" id="KW-0653">Protein transport</keyword>
<evidence type="ECO:0000256" key="8">
    <source>
        <dbReference type="ARBA" id="ARBA00037847"/>
    </source>
</evidence>
<proteinExistence type="inferred from homology"/>
<comment type="caution">
    <text evidence="10">The sequence shown here is derived from an EMBL/GenBank/DDBJ whole genome shotgun (WGS) entry which is preliminary data.</text>
</comment>
<comment type="similarity">
    <text evidence="1">Belongs to the SEC61-beta family.</text>
</comment>
<protein>
    <submittedName>
        <fullName evidence="10">Preprotein translocase subunit Sec61beta</fullName>
    </submittedName>
</protein>
<evidence type="ECO:0000256" key="9">
    <source>
        <dbReference type="SAM" id="Phobius"/>
    </source>
</evidence>
<evidence type="ECO:0000256" key="7">
    <source>
        <dbReference type="ARBA" id="ARBA00023136"/>
    </source>
</evidence>
<evidence type="ECO:0000256" key="4">
    <source>
        <dbReference type="ARBA" id="ARBA00022927"/>
    </source>
</evidence>
<dbReference type="Proteomes" id="UP000605805">
    <property type="component" value="Unassembled WGS sequence"/>
</dbReference>
<comment type="subcellular location">
    <subcellularLocation>
        <location evidence="8">Endomembrane system</location>
        <topology evidence="8">Single-pass membrane protein</topology>
    </subcellularLocation>
</comment>
<feature type="transmembrane region" description="Helical" evidence="9">
    <location>
        <begin position="34"/>
        <end position="54"/>
    </location>
</feature>
<accession>A0A833DUV2</accession>
<dbReference type="EMBL" id="DQTV01000118">
    <property type="protein sequence ID" value="HIP57559.1"/>
    <property type="molecule type" value="Genomic_DNA"/>
</dbReference>
<keyword evidence="2" id="KW-0813">Transport</keyword>
<keyword evidence="3 9" id="KW-0812">Transmembrane</keyword>
<evidence type="ECO:0000256" key="3">
    <source>
        <dbReference type="ARBA" id="ARBA00022692"/>
    </source>
</evidence>
<keyword evidence="5 9" id="KW-1133">Transmembrane helix</keyword>
<evidence type="ECO:0000313" key="11">
    <source>
        <dbReference type="Proteomes" id="UP000605805"/>
    </source>
</evidence>
<gene>
    <name evidence="10" type="ORF">EYH02_05820</name>
</gene>
<evidence type="ECO:0000256" key="6">
    <source>
        <dbReference type="ARBA" id="ARBA00023010"/>
    </source>
</evidence>
<dbReference type="GO" id="GO:0015031">
    <property type="term" value="P:protein transport"/>
    <property type="evidence" value="ECO:0007669"/>
    <property type="project" value="UniProtKB-KW"/>
</dbReference>